<reference evidence="9" key="1">
    <citation type="journal article" date="2022" name="Front. Genet.">
        <title>Chromosome-Scale Assembly of the Dendrobium nobile Genome Provides Insights Into the Molecular Mechanism of the Biosynthesis of the Medicinal Active Ingredient of Dendrobium.</title>
        <authorList>
            <person name="Xu Q."/>
            <person name="Niu S.-C."/>
            <person name="Li K.-L."/>
            <person name="Zheng P.-J."/>
            <person name="Zhang X.-J."/>
            <person name="Jia Y."/>
            <person name="Liu Y."/>
            <person name="Niu Y.-X."/>
            <person name="Yu L.-H."/>
            <person name="Chen D.-F."/>
            <person name="Zhang G.-Q."/>
        </authorList>
    </citation>
    <scope>NUCLEOTIDE SEQUENCE</scope>
    <source>
        <tissue evidence="9">Leaf</tissue>
    </source>
</reference>
<comment type="caution">
    <text evidence="9">The sequence shown here is derived from an EMBL/GenBank/DDBJ whole genome shotgun (WGS) entry which is preliminary data.</text>
</comment>
<dbReference type="FunFam" id="1.10.472.10:FF:000167">
    <property type="entry name" value="Mitotic cyclin 6"/>
    <property type="match status" value="1"/>
</dbReference>
<dbReference type="Pfam" id="PF02984">
    <property type="entry name" value="Cyclin_C"/>
    <property type="match status" value="1"/>
</dbReference>
<evidence type="ECO:0000256" key="6">
    <source>
        <dbReference type="SAM" id="MobiDB-lite"/>
    </source>
</evidence>
<dbReference type="InterPro" id="IPR013763">
    <property type="entry name" value="Cyclin-like_dom"/>
</dbReference>
<evidence type="ECO:0000313" key="10">
    <source>
        <dbReference type="Proteomes" id="UP000829196"/>
    </source>
</evidence>
<dbReference type="GO" id="GO:0016538">
    <property type="term" value="F:cyclin-dependent protein serine/threonine kinase regulator activity"/>
    <property type="evidence" value="ECO:0007669"/>
    <property type="project" value="InterPro"/>
</dbReference>
<dbReference type="Proteomes" id="UP000829196">
    <property type="component" value="Unassembled WGS sequence"/>
</dbReference>
<gene>
    <name evidence="9" type="ORF">KFK09_029173</name>
</gene>
<accession>A0A8T3A501</accession>
<keyword evidence="10" id="KW-1185">Reference proteome</keyword>
<dbReference type="GO" id="GO:0051301">
    <property type="term" value="P:cell division"/>
    <property type="evidence" value="ECO:0007669"/>
    <property type="project" value="UniProtKB-KW"/>
</dbReference>
<dbReference type="EMBL" id="JAGYWB010000019">
    <property type="protein sequence ID" value="KAI0489331.1"/>
    <property type="molecule type" value="Genomic_DNA"/>
</dbReference>
<dbReference type="AlphaFoldDB" id="A0A8T3A501"/>
<dbReference type="PANTHER" id="PTHR10177">
    <property type="entry name" value="CYCLINS"/>
    <property type="match status" value="1"/>
</dbReference>
<dbReference type="GO" id="GO:0044772">
    <property type="term" value="P:mitotic cell cycle phase transition"/>
    <property type="evidence" value="ECO:0007669"/>
    <property type="project" value="InterPro"/>
</dbReference>
<dbReference type="FunFam" id="1.10.472.10:FF:000013">
    <property type="entry name" value="Cyclin A1"/>
    <property type="match status" value="1"/>
</dbReference>
<proteinExistence type="inferred from homology"/>
<dbReference type="InterPro" id="IPR006671">
    <property type="entry name" value="Cyclin_N"/>
</dbReference>
<dbReference type="InterPro" id="IPR036915">
    <property type="entry name" value="Cyclin-like_sf"/>
</dbReference>
<evidence type="ECO:0000256" key="5">
    <source>
        <dbReference type="RuleBase" id="RU000383"/>
    </source>
</evidence>
<dbReference type="SMART" id="SM01332">
    <property type="entry name" value="Cyclin_C"/>
    <property type="match status" value="1"/>
</dbReference>
<feature type="domain" description="Cyclin C-terminal" evidence="8">
    <location>
        <begin position="345"/>
        <end position="477"/>
    </location>
</feature>
<keyword evidence="4" id="KW-0131">Cell cycle</keyword>
<comment type="similarity">
    <text evidence="1">Belongs to the cyclin family. Cyclin AB subfamily.</text>
</comment>
<dbReference type="SMR" id="A0A8T3A501"/>
<dbReference type="InterPro" id="IPR004367">
    <property type="entry name" value="Cyclin_C-dom"/>
</dbReference>
<sequence>MNKQASIVPSYGNNKGPVTRAKTAAMASQGRRLLPRPPLIPDKKQTKVRRTKRVTSEENNHTAPYVVSSQNKKRAVLKDVSNVCCESSYRNCVNPVKIQAKACTQQVRPENVKAKTRSDHKDLKYTPAMSSNFELQDDGNDRKCKKHVSESLFDRESSFTSANLDGAMLRETKMEGCVIGVKGILSADQDSSNCLGIHDIDLDISNPQMCSLYANDIYTNLRASELLCRTSSTYMETLQREITQSMRGILIDWLVEVAEEYRLVPDTLYLSVYAIDSFLSENCIERQRLQLLGVTCMLIASKYEEICAPRVEEFCYITDNTYNKADVLKMEIEVLSHLDFRLSVPTIKTFLRSSNLPDLSNRVPHYFYSNLQVPSLPLGYMANYLSELTLVEYSFVKFVPSVIAASAVFLARWTLDQSDQPWNCTLQHYTSYKALDLKSVVLQMHYLQQNSCNSPLSAVRDKYIQEKYERVACRVSPKLPDSLFF</sequence>
<dbReference type="InterPro" id="IPR039361">
    <property type="entry name" value="Cyclin"/>
</dbReference>
<dbReference type="PIRSF" id="PIRSF001771">
    <property type="entry name" value="Cyclin_A_B_D_E"/>
    <property type="match status" value="1"/>
</dbReference>
<keyword evidence="3 5" id="KW-0195">Cyclin</keyword>
<evidence type="ECO:0000313" key="9">
    <source>
        <dbReference type="EMBL" id="KAI0489331.1"/>
    </source>
</evidence>
<dbReference type="OrthoDB" id="5590282at2759"/>
<feature type="region of interest" description="Disordered" evidence="6">
    <location>
        <begin position="33"/>
        <end position="60"/>
    </location>
</feature>
<evidence type="ECO:0000256" key="4">
    <source>
        <dbReference type="ARBA" id="ARBA00023306"/>
    </source>
</evidence>
<evidence type="ECO:0000259" key="8">
    <source>
        <dbReference type="SMART" id="SM01332"/>
    </source>
</evidence>
<keyword evidence="2" id="KW-0132">Cell division</keyword>
<evidence type="ECO:0000256" key="3">
    <source>
        <dbReference type="ARBA" id="ARBA00023127"/>
    </source>
</evidence>
<organism evidence="9 10">
    <name type="scientific">Dendrobium nobile</name>
    <name type="common">Orchid</name>
    <dbReference type="NCBI Taxonomy" id="94219"/>
    <lineage>
        <taxon>Eukaryota</taxon>
        <taxon>Viridiplantae</taxon>
        <taxon>Streptophyta</taxon>
        <taxon>Embryophyta</taxon>
        <taxon>Tracheophyta</taxon>
        <taxon>Spermatophyta</taxon>
        <taxon>Magnoliopsida</taxon>
        <taxon>Liliopsida</taxon>
        <taxon>Asparagales</taxon>
        <taxon>Orchidaceae</taxon>
        <taxon>Epidendroideae</taxon>
        <taxon>Malaxideae</taxon>
        <taxon>Dendrobiinae</taxon>
        <taxon>Dendrobium</taxon>
    </lineage>
</organism>
<evidence type="ECO:0000256" key="2">
    <source>
        <dbReference type="ARBA" id="ARBA00022618"/>
    </source>
</evidence>
<evidence type="ECO:0000259" key="7">
    <source>
        <dbReference type="SMART" id="SM00385"/>
    </source>
</evidence>
<protein>
    <submittedName>
        <fullName evidence="9">Uncharacterized protein</fullName>
    </submittedName>
</protein>
<feature type="domain" description="Cyclin-like" evidence="7">
    <location>
        <begin position="365"/>
        <end position="446"/>
    </location>
</feature>
<dbReference type="Pfam" id="PF00134">
    <property type="entry name" value="Cyclin_N"/>
    <property type="match status" value="1"/>
</dbReference>
<dbReference type="SMART" id="SM00385">
    <property type="entry name" value="CYCLIN"/>
    <property type="match status" value="2"/>
</dbReference>
<evidence type="ECO:0000256" key="1">
    <source>
        <dbReference type="ARBA" id="ARBA00006955"/>
    </source>
</evidence>
<dbReference type="InterPro" id="IPR046965">
    <property type="entry name" value="Cyclin_A/B-like"/>
</dbReference>
<feature type="domain" description="Cyclin-like" evidence="7">
    <location>
        <begin position="252"/>
        <end position="336"/>
    </location>
</feature>
<name>A0A8T3A501_DENNO</name>
<dbReference type="SUPFAM" id="SSF47954">
    <property type="entry name" value="Cyclin-like"/>
    <property type="match status" value="2"/>
</dbReference>
<dbReference type="Gene3D" id="1.10.472.10">
    <property type="entry name" value="Cyclin-like"/>
    <property type="match status" value="2"/>
</dbReference>